<dbReference type="AlphaFoldDB" id="A0AAE9GX51"/>
<feature type="chain" id="PRO_5042011790" description="Lipoprotein" evidence="1">
    <location>
        <begin position="19"/>
        <end position="121"/>
    </location>
</feature>
<evidence type="ECO:0000313" key="5">
    <source>
        <dbReference type="Proteomes" id="UP000829756"/>
    </source>
</evidence>
<keyword evidence="1" id="KW-0732">Signal</keyword>
<keyword evidence="4" id="KW-1185">Reference proteome</keyword>
<dbReference type="Proteomes" id="UP000294721">
    <property type="component" value="Unassembled WGS sequence"/>
</dbReference>
<evidence type="ECO:0000313" key="2">
    <source>
        <dbReference type="EMBL" id="TCP07312.1"/>
    </source>
</evidence>
<evidence type="ECO:0000313" key="3">
    <source>
        <dbReference type="EMBL" id="UOO79303.1"/>
    </source>
</evidence>
<protein>
    <recommendedName>
        <fullName evidence="6">Lipoprotein</fullName>
    </recommendedName>
</protein>
<organism evidence="3 5">
    <name type="scientific">Uruburuella suis</name>
    <dbReference type="NCBI Taxonomy" id="252130"/>
    <lineage>
        <taxon>Bacteria</taxon>
        <taxon>Pseudomonadati</taxon>
        <taxon>Pseudomonadota</taxon>
        <taxon>Betaproteobacteria</taxon>
        <taxon>Neisseriales</taxon>
        <taxon>Neisseriaceae</taxon>
        <taxon>Uruburuella</taxon>
    </lineage>
</organism>
<dbReference type="RefSeq" id="WP_132953484.1">
    <property type="nucleotide sequence ID" value="NZ_CP091507.1"/>
</dbReference>
<dbReference type="EMBL" id="SLXE01000008">
    <property type="protein sequence ID" value="TCP07312.1"/>
    <property type="molecule type" value="Genomic_DNA"/>
</dbReference>
<evidence type="ECO:0008006" key="6">
    <source>
        <dbReference type="Google" id="ProtNLM"/>
    </source>
</evidence>
<sequence length="121" mass="12889">MKTALAAFIAATALSACAAPSEPTLGGDRDAHGCIGSAGYSWSALKQTCVQAWQAADLKLDDPANSTLAVYVIFSEDKAQAEIFAADVPQNTLLEAVKGGYASRDGKVRLMRENQQWRLIK</sequence>
<gene>
    <name evidence="2" type="ORF">EV680_10829</name>
    <name evidence="3" type="ORF">LVJ78_11570</name>
</gene>
<feature type="signal peptide" evidence="1">
    <location>
        <begin position="1"/>
        <end position="18"/>
    </location>
</feature>
<proteinExistence type="predicted"/>
<reference evidence="3" key="3">
    <citation type="journal article" date="2022" name="Res Sq">
        <title>Evolution of multicellular longitudinally dividing oral cavity symbionts (Neisseriaceae).</title>
        <authorList>
            <person name="Nyongesa S."/>
            <person name="Weber P."/>
            <person name="Bernet E."/>
            <person name="Pullido F."/>
            <person name="Nieckarz M."/>
            <person name="Delaby M."/>
            <person name="Nieves C."/>
            <person name="Viehboeck T."/>
            <person name="Krause N."/>
            <person name="Rivera-Millot A."/>
            <person name="Nakamura A."/>
            <person name="Vischer N."/>
            <person name="VanNieuwenhze M."/>
            <person name="Brun Y."/>
            <person name="Cava F."/>
            <person name="Bulgheresi S."/>
            <person name="Veyrier F."/>
        </authorList>
    </citation>
    <scope>NUCLEOTIDE SEQUENCE</scope>
    <source>
        <strain evidence="3">1258/02</strain>
    </source>
</reference>
<evidence type="ECO:0000256" key="1">
    <source>
        <dbReference type="SAM" id="SignalP"/>
    </source>
</evidence>
<evidence type="ECO:0000313" key="4">
    <source>
        <dbReference type="Proteomes" id="UP000294721"/>
    </source>
</evidence>
<reference evidence="2 4" key="1">
    <citation type="submission" date="2019-03" db="EMBL/GenBank/DDBJ databases">
        <title>Genomic Encyclopedia of Type Strains, Phase IV (KMG-IV): sequencing the most valuable type-strain genomes for metagenomic binning, comparative biology and taxonomic classification.</title>
        <authorList>
            <person name="Goeker M."/>
        </authorList>
    </citation>
    <scope>NUCLEOTIDE SEQUENCE [LARGE SCALE GENOMIC DNA]</scope>
    <source>
        <strain evidence="2 4">DSM 17474</strain>
    </source>
</reference>
<reference evidence="3" key="2">
    <citation type="submission" date="2021-12" db="EMBL/GenBank/DDBJ databases">
        <authorList>
            <person name="Veyrier F.J."/>
        </authorList>
    </citation>
    <scope>NUCLEOTIDE SEQUENCE</scope>
    <source>
        <strain evidence="3">1258/02</strain>
    </source>
</reference>
<dbReference type="KEGG" id="usu:LVJ78_11570"/>
<accession>A0AAE9GX51</accession>
<dbReference type="PROSITE" id="PS51257">
    <property type="entry name" value="PROKAR_LIPOPROTEIN"/>
    <property type="match status" value="1"/>
</dbReference>
<name>A0AAE9GX51_9NEIS</name>
<dbReference type="Proteomes" id="UP000829756">
    <property type="component" value="Chromosome"/>
</dbReference>
<dbReference type="EMBL" id="CP091507">
    <property type="protein sequence ID" value="UOO79303.1"/>
    <property type="molecule type" value="Genomic_DNA"/>
</dbReference>